<dbReference type="PANTHER" id="PTHR35186">
    <property type="entry name" value="ANK_REP_REGION DOMAIN-CONTAINING PROTEIN"/>
    <property type="match status" value="1"/>
</dbReference>
<proteinExistence type="predicted"/>
<dbReference type="AlphaFoldDB" id="A0AAJ0M8I2"/>
<evidence type="ECO:0000313" key="3">
    <source>
        <dbReference type="Proteomes" id="UP001275084"/>
    </source>
</evidence>
<dbReference type="EMBL" id="JAUIQD010000008">
    <property type="protein sequence ID" value="KAK3341830.1"/>
    <property type="molecule type" value="Genomic_DNA"/>
</dbReference>
<dbReference type="PANTHER" id="PTHR35186:SF4">
    <property type="entry name" value="PRION-INHIBITION AND PROPAGATION HELO DOMAIN-CONTAINING PROTEIN"/>
    <property type="match status" value="1"/>
</dbReference>
<reference evidence="2" key="1">
    <citation type="journal article" date="2023" name="Mol. Phylogenet. Evol.">
        <title>Genome-scale phylogeny and comparative genomics of the fungal order Sordariales.</title>
        <authorList>
            <person name="Hensen N."/>
            <person name="Bonometti L."/>
            <person name="Westerberg I."/>
            <person name="Brannstrom I.O."/>
            <person name="Guillou S."/>
            <person name="Cros-Aarteil S."/>
            <person name="Calhoun S."/>
            <person name="Haridas S."/>
            <person name="Kuo A."/>
            <person name="Mondo S."/>
            <person name="Pangilinan J."/>
            <person name="Riley R."/>
            <person name="LaButti K."/>
            <person name="Andreopoulos B."/>
            <person name="Lipzen A."/>
            <person name="Chen C."/>
            <person name="Yan M."/>
            <person name="Daum C."/>
            <person name="Ng V."/>
            <person name="Clum A."/>
            <person name="Steindorff A."/>
            <person name="Ohm R.A."/>
            <person name="Martin F."/>
            <person name="Silar P."/>
            <person name="Natvig D.O."/>
            <person name="Lalanne C."/>
            <person name="Gautier V."/>
            <person name="Ament-Velasquez S.L."/>
            <person name="Kruys A."/>
            <person name="Hutchinson M.I."/>
            <person name="Powell A.J."/>
            <person name="Barry K."/>
            <person name="Miller A.N."/>
            <person name="Grigoriev I.V."/>
            <person name="Debuchy R."/>
            <person name="Gladieux P."/>
            <person name="Hiltunen Thoren M."/>
            <person name="Johannesson H."/>
        </authorList>
    </citation>
    <scope>NUCLEOTIDE SEQUENCE</scope>
    <source>
        <strain evidence="2">CBS 955.72</strain>
    </source>
</reference>
<dbReference type="InterPro" id="IPR056002">
    <property type="entry name" value="DUF7580"/>
</dbReference>
<dbReference type="Pfam" id="PF24476">
    <property type="entry name" value="DUF7580"/>
    <property type="match status" value="1"/>
</dbReference>
<comment type="caution">
    <text evidence="2">The sequence shown here is derived from an EMBL/GenBank/DDBJ whole genome shotgun (WGS) entry which is preliminary data.</text>
</comment>
<evidence type="ECO:0000259" key="1">
    <source>
        <dbReference type="Pfam" id="PF24476"/>
    </source>
</evidence>
<evidence type="ECO:0000313" key="2">
    <source>
        <dbReference type="EMBL" id="KAK3341830.1"/>
    </source>
</evidence>
<accession>A0AAJ0M8I2</accession>
<protein>
    <recommendedName>
        <fullName evidence="1">DUF7580 domain-containing protein</fullName>
    </recommendedName>
</protein>
<organism evidence="2 3">
    <name type="scientific">Lasiosphaeria hispida</name>
    <dbReference type="NCBI Taxonomy" id="260671"/>
    <lineage>
        <taxon>Eukaryota</taxon>
        <taxon>Fungi</taxon>
        <taxon>Dikarya</taxon>
        <taxon>Ascomycota</taxon>
        <taxon>Pezizomycotina</taxon>
        <taxon>Sordariomycetes</taxon>
        <taxon>Sordariomycetidae</taxon>
        <taxon>Sordariales</taxon>
        <taxon>Lasiosphaeriaceae</taxon>
        <taxon>Lasiosphaeria</taxon>
    </lineage>
</organism>
<keyword evidence="3" id="KW-1185">Reference proteome</keyword>
<name>A0AAJ0M8I2_9PEZI</name>
<feature type="domain" description="DUF7580" evidence="1">
    <location>
        <begin position="151"/>
        <end position="374"/>
    </location>
</feature>
<sequence length="410" mass="46090">MCRGTEGFDRLRTTVRMTIAGSERSGIRERVKQVRHLNNDLRELLDDRPFSTPHQQFQEQNTVDETLQADTSSLKVREFFEAVKETYTCACPNPHAIGLGCYCAPCVQPSTGGFAVHSTDEWAFCLAFPPKTRRTSDVSATVFLETIPENGIDASAIRNLCSLVKEVTAESDVQQVLLETASDSQMYRMKVTKIDPSGPRQPRIRYFAEFREPSNGFSTKDRLGLALRLSLAIGQLCSTPWISKSWTWNDVCVTQTAVGRNAAVKFPVMFILQDIYSVTYDTDNASAATLTVPTLSEALDDEPVLTKLGLALIELAMGKSIEEMKREYGPDGSVEDHLANIYTAKQLLHNGKIRSEATREYENVVKVCIERRFFKDGIARGLLSEDKLFFPCFRDAILTPLLEVWKRYDL</sequence>
<dbReference type="Proteomes" id="UP001275084">
    <property type="component" value="Unassembled WGS sequence"/>
</dbReference>
<reference evidence="2" key="2">
    <citation type="submission" date="2023-06" db="EMBL/GenBank/DDBJ databases">
        <authorList>
            <consortium name="Lawrence Berkeley National Laboratory"/>
            <person name="Haridas S."/>
            <person name="Hensen N."/>
            <person name="Bonometti L."/>
            <person name="Westerberg I."/>
            <person name="Brannstrom I.O."/>
            <person name="Guillou S."/>
            <person name="Cros-Aarteil S."/>
            <person name="Calhoun S."/>
            <person name="Kuo A."/>
            <person name="Mondo S."/>
            <person name="Pangilinan J."/>
            <person name="Riley R."/>
            <person name="Labutti K."/>
            <person name="Andreopoulos B."/>
            <person name="Lipzen A."/>
            <person name="Chen C."/>
            <person name="Yanf M."/>
            <person name="Daum C."/>
            <person name="Ng V."/>
            <person name="Clum A."/>
            <person name="Steindorff A."/>
            <person name="Ohm R."/>
            <person name="Martin F."/>
            <person name="Silar P."/>
            <person name="Natvig D."/>
            <person name="Lalanne C."/>
            <person name="Gautier V."/>
            <person name="Ament-Velasquez S.L."/>
            <person name="Kruys A."/>
            <person name="Hutchinson M.I."/>
            <person name="Powell A.J."/>
            <person name="Barry K."/>
            <person name="Miller A.N."/>
            <person name="Grigoriev I.V."/>
            <person name="Debuchy R."/>
            <person name="Gladieux P."/>
            <person name="Thoren M.H."/>
            <person name="Johannesson H."/>
        </authorList>
    </citation>
    <scope>NUCLEOTIDE SEQUENCE</scope>
    <source>
        <strain evidence="2">CBS 955.72</strain>
    </source>
</reference>
<gene>
    <name evidence="2" type="ORF">B0T25DRAFT_523068</name>
</gene>